<protein>
    <submittedName>
        <fullName evidence="2">RRM domain-containing protein</fullName>
    </submittedName>
</protein>
<dbReference type="GO" id="GO:0000900">
    <property type="term" value="F:mRNA regulatory element binding translation repressor activity"/>
    <property type="evidence" value="ECO:0007669"/>
    <property type="project" value="TreeGrafter"/>
</dbReference>
<dbReference type="Proteomes" id="UP000887560">
    <property type="component" value="Unplaced"/>
</dbReference>
<dbReference type="GO" id="GO:0045202">
    <property type="term" value="C:synapse"/>
    <property type="evidence" value="ECO:0007669"/>
    <property type="project" value="TreeGrafter"/>
</dbReference>
<dbReference type="PANTHER" id="PTHR12566">
    <property type="entry name" value="CYTOPLASMIC POLYADENYLATION ELEMENT BINDING PROTEIN CPEB"/>
    <property type="match status" value="1"/>
</dbReference>
<dbReference type="WBParaSite" id="scf7180000422635.g9351">
    <property type="protein sequence ID" value="scf7180000422635.g9351"/>
    <property type="gene ID" value="scf7180000422635.g9351"/>
</dbReference>
<dbReference type="PANTHER" id="PTHR12566:SF17">
    <property type="entry name" value="CYTOPLASMIC POLYADENYLATION ELEMENT-BINDING PROTEIN 1"/>
    <property type="match status" value="1"/>
</dbReference>
<accession>A0A915NYI2</accession>
<dbReference type="GO" id="GO:0008135">
    <property type="term" value="F:translation factor activity, RNA binding"/>
    <property type="evidence" value="ECO:0007669"/>
    <property type="project" value="TreeGrafter"/>
</dbReference>
<dbReference type="Gene3D" id="3.30.70.330">
    <property type="match status" value="1"/>
</dbReference>
<sequence>MFCDTEVFSRKVFVGGLPIDITETEIFICGVPRPTKASELAFVLESHYGSVCYAGFDVDPEMKYPKGSNVAAMAGRFVNIPHSYFCRCSTV</sequence>
<dbReference type="GO" id="GO:2000766">
    <property type="term" value="P:negative regulation of cytoplasmic translation"/>
    <property type="evidence" value="ECO:0007669"/>
    <property type="project" value="TreeGrafter"/>
</dbReference>
<reference evidence="2" key="1">
    <citation type="submission" date="2022-11" db="UniProtKB">
        <authorList>
            <consortium name="WormBaseParasite"/>
        </authorList>
    </citation>
    <scope>IDENTIFICATION</scope>
</reference>
<evidence type="ECO:0000313" key="2">
    <source>
        <dbReference type="WBParaSite" id="scf7180000422635.g9351"/>
    </source>
</evidence>
<keyword evidence="1" id="KW-1185">Reference proteome</keyword>
<dbReference type="InterPro" id="IPR012677">
    <property type="entry name" value="Nucleotide-bd_a/b_plait_sf"/>
</dbReference>
<organism evidence="1 2">
    <name type="scientific">Meloidogyne floridensis</name>
    <dbReference type="NCBI Taxonomy" id="298350"/>
    <lineage>
        <taxon>Eukaryota</taxon>
        <taxon>Metazoa</taxon>
        <taxon>Ecdysozoa</taxon>
        <taxon>Nematoda</taxon>
        <taxon>Chromadorea</taxon>
        <taxon>Rhabditida</taxon>
        <taxon>Tylenchina</taxon>
        <taxon>Tylenchomorpha</taxon>
        <taxon>Tylenchoidea</taxon>
        <taxon>Meloidogynidae</taxon>
        <taxon>Meloidogyninae</taxon>
        <taxon>Meloidogyne</taxon>
    </lineage>
</organism>
<evidence type="ECO:0000313" key="1">
    <source>
        <dbReference type="Proteomes" id="UP000887560"/>
    </source>
</evidence>
<dbReference type="GO" id="GO:0005737">
    <property type="term" value="C:cytoplasm"/>
    <property type="evidence" value="ECO:0007669"/>
    <property type="project" value="TreeGrafter"/>
</dbReference>
<dbReference type="InterPro" id="IPR034819">
    <property type="entry name" value="CPEB"/>
</dbReference>
<dbReference type="GO" id="GO:0043022">
    <property type="term" value="F:ribosome binding"/>
    <property type="evidence" value="ECO:0007669"/>
    <property type="project" value="TreeGrafter"/>
</dbReference>
<proteinExistence type="predicted"/>
<dbReference type="GO" id="GO:0043005">
    <property type="term" value="C:neuron projection"/>
    <property type="evidence" value="ECO:0007669"/>
    <property type="project" value="TreeGrafter"/>
</dbReference>
<dbReference type="GO" id="GO:0005634">
    <property type="term" value="C:nucleus"/>
    <property type="evidence" value="ECO:0007669"/>
    <property type="project" value="TreeGrafter"/>
</dbReference>
<name>A0A915NYI2_9BILA</name>
<dbReference type="GO" id="GO:0003730">
    <property type="term" value="F:mRNA 3'-UTR binding"/>
    <property type="evidence" value="ECO:0007669"/>
    <property type="project" value="InterPro"/>
</dbReference>
<dbReference type="AlphaFoldDB" id="A0A915NYI2"/>